<dbReference type="AlphaFoldDB" id="A0AA88DKZ5"/>
<organism evidence="2 3">
    <name type="scientific">Ficus carica</name>
    <name type="common">Common fig</name>
    <dbReference type="NCBI Taxonomy" id="3494"/>
    <lineage>
        <taxon>Eukaryota</taxon>
        <taxon>Viridiplantae</taxon>
        <taxon>Streptophyta</taxon>
        <taxon>Embryophyta</taxon>
        <taxon>Tracheophyta</taxon>
        <taxon>Spermatophyta</taxon>
        <taxon>Magnoliopsida</taxon>
        <taxon>eudicotyledons</taxon>
        <taxon>Gunneridae</taxon>
        <taxon>Pentapetalae</taxon>
        <taxon>rosids</taxon>
        <taxon>fabids</taxon>
        <taxon>Rosales</taxon>
        <taxon>Moraceae</taxon>
        <taxon>Ficeae</taxon>
        <taxon>Ficus</taxon>
    </lineage>
</organism>
<evidence type="ECO:0000313" key="2">
    <source>
        <dbReference type="EMBL" id="GMN57158.1"/>
    </source>
</evidence>
<feature type="region of interest" description="Disordered" evidence="1">
    <location>
        <begin position="1"/>
        <end position="102"/>
    </location>
</feature>
<feature type="compositionally biased region" description="Basic and acidic residues" evidence="1">
    <location>
        <begin position="80"/>
        <end position="102"/>
    </location>
</feature>
<accession>A0AA88DKZ5</accession>
<sequence length="319" mass="34495">MGCCLSTTHGHTKPSQNAEPLRNHPSRHFHQTSPSPKLQPTHVRKTQAVSPPHLPLVEEESVKEVVLSETPLSKPQPSPRPEELVPEKSRETHLPLKLLEPEPKEISEASLVTESCECSVSESFSYSTTTTITEVRDDDEAMSKRRREVGPRATANGSPSGMGARRKRQNAGEVAGRRGRGHALLGSRVDRSSEKRNRVEGKVVRGRESGQVRTTQRNGGYAGGVRRDIGELSARRSRSPATRAAGGGSRGGLARNGSKGTGRTGGRSLGEAAEKDNGIGDNINKKKEEELSKEGCSQSQTGNESLENPLVSLECFIFV</sequence>
<keyword evidence="3" id="KW-1185">Reference proteome</keyword>
<dbReference type="Proteomes" id="UP001187192">
    <property type="component" value="Unassembled WGS sequence"/>
</dbReference>
<dbReference type="Gramene" id="FCD_00019409-RA">
    <property type="protein sequence ID" value="FCD_00019409-RA:cds"/>
    <property type="gene ID" value="FCD_00019409"/>
</dbReference>
<feature type="compositionally biased region" description="Gly residues" evidence="1">
    <location>
        <begin position="259"/>
        <end position="268"/>
    </location>
</feature>
<name>A0AA88DKZ5_FICCA</name>
<protein>
    <recommendedName>
        <fullName evidence="4">Serine/arginine repetitive matrix protein 1-like</fullName>
    </recommendedName>
</protein>
<feature type="compositionally biased region" description="Basic and acidic residues" evidence="1">
    <location>
        <begin position="225"/>
        <end position="234"/>
    </location>
</feature>
<feature type="region of interest" description="Disordered" evidence="1">
    <location>
        <begin position="138"/>
        <end position="304"/>
    </location>
</feature>
<evidence type="ECO:0000313" key="3">
    <source>
        <dbReference type="Proteomes" id="UP001187192"/>
    </source>
</evidence>
<feature type="compositionally biased region" description="Polar residues" evidence="1">
    <location>
        <begin position="295"/>
        <end position="304"/>
    </location>
</feature>
<feature type="compositionally biased region" description="Polar residues" evidence="1">
    <location>
        <begin position="1"/>
        <end position="18"/>
    </location>
</feature>
<feature type="compositionally biased region" description="Basic and acidic residues" evidence="1">
    <location>
        <begin position="272"/>
        <end position="293"/>
    </location>
</feature>
<dbReference type="EMBL" id="BTGU01000068">
    <property type="protein sequence ID" value="GMN57158.1"/>
    <property type="molecule type" value="Genomic_DNA"/>
</dbReference>
<gene>
    <name evidence="2" type="ORF">TIFTF001_026284</name>
</gene>
<feature type="compositionally biased region" description="Basic and acidic residues" evidence="1">
    <location>
        <begin position="188"/>
        <end position="210"/>
    </location>
</feature>
<reference evidence="2" key="1">
    <citation type="submission" date="2023-07" db="EMBL/GenBank/DDBJ databases">
        <title>draft genome sequence of fig (Ficus carica).</title>
        <authorList>
            <person name="Takahashi T."/>
            <person name="Nishimura K."/>
        </authorList>
    </citation>
    <scope>NUCLEOTIDE SEQUENCE</scope>
</reference>
<comment type="caution">
    <text evidence="2">The sequence shown here is derived from an EMBL/GenBank/DDBJ whole genome shotgun (WGS) entry which is preliminary data.</text>
</comment>
<dbReference type="PANTHER" id="PTHR33871">
    <property type="entry name" value="OS05G0503100 PROTEIN-RELATED"/>
    <property type="match status" value="1"/>
</dbReference>
<evidence type="ECO:0000256" key="1">
    <source>
        <dbReference type="SAM" id="MobiDB-lite"/>
    </source>
</evidence>
<dbReference type="PANTHER" id="PTHR33871:SF1">
    <property type="entry name" value="OS05G0503100 PROTEIN"/>
    <property type="match status" value="1"/>
</dbReference>
<evidence type="ECO:0008006" key="4">
    <source>
        <dbReference type="Google" id="ProtNLM"/>
    </source>
</evidence>
<proteinExistence type="predicted"/>